<dbReference type="InterPro" id="IPR001387">
    <property type="entry name" value="Cro/C1-type_HTH"/>
</dbReference>
<sequence length="88" mass="10095">MNNKIPTPKISEILLEEFMKPKHLSVDDVAKGTSIPISHIQNILHDQCKINFDISVKLGNFFGVSDRFFINLQNDIKRRQANLDNSDK</sequence>
<evidence type="ECO:0000313" key="4">
    <source>
        <dbReference type="Proteomes" id="UP000823614"/>
    </source>
</evidence>
<organism evidence="3 4">
    <name type="scientific">Candidatus Gallilactobacillus intestinavium</name>
    <dbReference type="NCBI Taxonomy" id="2840838"/>
    <lineage>
        <taxon>Bacteria</taxon>
        <taxon>Bacillati</taxon>
        <taxon>Bacillota</taxon>
        <taxon>Bacilli</taxon>
        <taxon>Lactobacillales</taxon>
        <taxon>Lactobacillaceae</taxon>
        <taxon>Lactobacillaceae incertae sedis</taxon>
        <taxon>Candidatus Gallilactobacillus</taxon>
    </lineage>
</organism>
<evidence type="ECO:0000313" key="3">
    <source>
        <dbReference type="EMBL" id="MBO8441895.1"/>
    </source>
</evidence>
<dbReference type="SMART" id="SM00530">
    <property type="entry name" value="HTH_XRE"/>
    <property type="match status" value="1"/>
</dbReference>
<dbReference type="NCBIfam" id="TIGR02607">
    <property type="entry name" value="antidote_HigA"/>
    <property type="match status" value="1"/>
</dbReference>
<dbReference type="CDD" id="cd00093">
    <property type="entry name" value="HTH_XRE"/>
    <property type="match status" value="1"/>
</dbReference>
<comment type="caution">
    <text evidence="3">The sequence shown here is derived from an EMBL/GenBank/DDBJ whole genome shotgun (WGS) entry which is preliminary data.</text>
</comment>
<dbReference type="InterPro" id="IPR013430">
    <property type="entry name" value="Toxin_antidote_HigA"/>
</dbReference>
<dbReference type="InterPro" id="IPR010982">
    <property type="entry name" value="Lambda_DNA-bd_dom_sf"/>
</dbReference>
<dbReference type="SUPFAM" id="SSF47413">
    <property type="entry name" value="lambda repressor-like DNA-binding domains"/>
    <property type="match status" value="1"/>
</dbReference>
<dbReference type="Proteomes" id="UP000823614">
    <property type="component" value="Unassembled WGS sequence"/>
</dbReference>
<protein>
    <submittedName>
        <fullName evidence="3">HigA family addiction module antidote protein</fullName>
    </submittedName>
</protein>
<proteinExistence type="predicted"/>
<dbReference type="GO" id="GO:0003677">
    <property type="term" value="F:DNA binding"/>
    <property type="evidence" value="ECO:0007669"/>
    <property type="project" value="UniProtKB-KW"/>
</dbReference>
<dbReference type="PANTHER" id="PTHR36924:SF1">
    <property type="entry name" value="ANTITOXIN HIGA-1"/>
    <property type="match status" value="1"/>
</dbReference>
<evidence type="ECO:0000256" key="1">
    <source>
        <dbReference type="ARBA" id="ARBA00023125"/>
    </source>
</evidence>
<gene>
    <name evidence="3" type="ORF">IAA89_05645</name>
</gene>
<keyword evidence="1" id="KW-0238">DNA-binding</keyword>
<evidence type="ECO:0000259" key="2">
    <source>
        <dbReference type="PROSITE" id="PS50943"/>
    </source>
</evidence>
<dbReference type="PROSITE" id="PS50943">
    <property type="entry name" value="HTH_CROC1"/>
    <property type="match status" value="1"/>
</dbReference>
<dbReference type="EMBL" id="JADIMP010000092">
    <property type="protein sequence ID" value="MBO8441895.1"/>
    <property type="molecule type" value="Genomic_DNA"/>
</dbReference>
<reference evidence="3" key="1">
    <citation type="submission" date="2020-10" db="EMBL/GenBank/DDBJ databases">
        <authorList>
            <person name="Gilroy R."/>
        </authorList>
    </citation>
    <scope>NUCLEOTIDE SEQUENCE</scope>
    <source>
        <strain evidence="3">C6-149</strain>
    </source>
</reference>
<dbReference type="Gene3D" id="1.10.260.40">
    <property type="entry name" value="lambda repressor-like DNA-binding domains"/>
    <property type="match status" value="1"/>
</dbReference>
<dbReference type="AlphaFoldDB" id="A0A9D9E7P0"/>
<dbReference type="PANTHER" id="PTHR36924">
    <property type="entry name" value="ANTITOXIN HIGA-1"/>
    <property type="match status" value="1"/>
</dbReference>
<feature type="domain" description="HTH cro/C1-type" evidence="2">
    <location>
        <begin position="15"/>
        <end position="69"/>
    </location>
</feature>
<reference evidence="3" key="2">
    <citation type="journal article" date="2021" name="PeerJ">
        <title>Extensive microbial diversity within the chicken gut microbiome revealed by metagenomics and culture.</title>
        <authorList>
            <person name="Gilroy R."/>
            <person name="Ravi A."/>
            <person name="Getino M."/>
            <person name="Pursley I."/>
            <person name="Horton D.L."/>
            <person name="Alikhan N.F."/>
            <person name="Baker D."/>
            <person name="Gharbi K."/>
            <person name="Hall N."/>
            <person name="Watson M."/>
            <person name="Adriaenssens E.M."/>
            <person name="Foster-Nyarko E."/>
            <person name="Jarju S."/>
            <person name="Secka A."/>
            <person name="Antonio M."/>
            <person name="Oren A."/>
            <person name="Chaudhuri R.R."/>
            <person name="La Ragione R."/>
            <person name="Hildebrand F."/>
            <person name="Pallen M.J."/>
        </authorList>
    </citation>
    <scope>NUCLEOTIDE SEQUENCE</scope>
    <source>
        <strain evidence="3">C6-149</strain>
    </source>
</reference>
<accession>A0A9D9E7P0</accession>
<name>A0A9D9E7P0_9LACO</name>